<dbReference type="STRING" id="1798228.SAMN05216574_105158"/>
<dbReference type="GO" id="GO:0009086">
    <property type="term" value="P:methionine biosynthetic process"/>
    <property type="evidence" value="ECO:0007669"/>
    <property type="project" value="InterPro"/>
</dbReference>
<dbReference type="GO" id="GO:0008270">
    <property type="term" value="F:zinc ion binding"/>
    <property type="evidence" value="ECO:0007669"/>
    <property type="project" value="InterPro"/>
</dbReference>
<dbReference type="SUPFAM" id="SSF51726">
    <property type="entry name" value="UROD/MetE-like"/>
    <property type="match status" value="1"/>
</dbReference>
<gene>
    <name evidence="3" type="ORF">SAMN05216574_105158</name>
</gene>
<dbReference type="InterPro" id="IPR002629">
    <property type="entry name" value="Met_Synth_C/arc"/>
</dbReference>
<evidence type="ECO:0000313" key="3">
    <source>
        <dbReference type="EMBL" id="SFE70934.1"/>
    </source>
</evidence>
<accession>A0A1I2CRT3</accession>
<feature type="domain" description="Cobalamin-independent methionine synthase MetE C-terminal/archaeal" evidence="2">
    <location>
        <begin position="41"/>
        <end position="355"/>
    </location>
</feature>
<proteinExistence type="predicted"/>
<sequence length="360" mass="36700">MRPAAGPDRRTSVAVVTTPTDPARGDDAAADATPVPTAWGPATGVGSLPGADPAEALRQVVGELPDFAHLPELPARGPGADLIGRSAALLVDLAFDLTPAGWRLVPRAGIDQRRAEELLARDLDALHDVADRWTGPFKVQAAGPWTLAAGLERTRGDRAVVDAGARRDLAQSLAEGLTAHVAAVAARVPGAAVVVQLDEPSLPAVLQGGLPTVSGFGKLAAIEAAVVEQELADLVSRLPVPVVAHCCAPRAPLGLFRAAGAAALSFDLGLVQDLDALGTAVEAGTRLFPGVVPGTDATLPTAKATASRVQAWWRELGFPGDDLAGAVTLTPSCGLAGATPAYARAAMAHVREAARYLLPG</sequence>
<protein>
    <submittedName>
        <fullName evidence="3">Cobalamin-independent synthase, Catalytic domain</fullName>
    </submittedName>
</protein>
<dbReference type="InterPro" id="IPR038071">
    <property type="entry name" value="UROD/MetE-like_sf"/>
</dbReference>
<reference evidence="4" key="1">
    <citation type="submission" date="2016-10" db="EMBL/GenBank/DDBJ databases">
        <authorList>
            <person name="Varghese N."/>
            <person name="Submissions S."/>
        </authorList>
    </citation>
    <scope>NUCLEOTIDE SEQUENCE [LARGE SCALE GENOMIC DNA]</scope>
    <source>
        <strain evidence="4">DSM 46838</strain>
    </source>
</reference>
<keyword evidence="4" id="KW-1185">Reference proteome</keyword>
<evidence type="ECO:0000313" key="4">
    <source>
        <dbReference type="Proteomes" id="UP000198589"/>
    </source>
</evidence>
<feature type="region of interest" description="Disordered" evidence="1">
    <location>
        <begin position="1"/>
        <end position="37"/>
    </location>
</feature>
<dbReference type="Pfam" id="PF01717">
    <property type="entry name" value="Meth_synt_2"/>
    <property type="match status" value="1"/>
</dbReference>
<name>A0A1I2CRT3_9ACTN</name>
<dbReference type="AlphaFoldDB" id="A0A1I2CRT3"/>
<evidence type="ECO:0000259" key="2">
    <source>
        <dbReference type="Pfam" id="PF01717"/>
    </source>
</evidence>
<organism evidence="3 4">
    <name type="scientific">Blastococcus tunisiensis</name>
    <dbReference type="NCBI Taxonomy" id="1798228"/>
    <lineage>
        <taxon>Bacteria</taxon>
        <taxon>Bacillati</taxon>
        <taxon>Actinomycetota</taxon>
        <taxon>Actinomycetes</taxon>
        <taxon>Geodermatophilales</taxon>
        <taxon>Geodermatophilaceae</taxon>
        <taxon>Blastococcus</taxon>
    </lineage>
</organism>
<dbReference type="EMBL" id="FOND01000005">
    <property type="protein sequence ID" value="SFE70934.1"/>
    <property type="molecule type" value="Genomic_DNA"/>
</dbReference>
<evidence type="ECO:0000256" key="1">
    <source>
        <dbReference type="SAM" id="MobiDB-lite"/>
    </source>
</evidence>
<dbReference type="GO" id="GO:0003871">
    <property type="term" value="F:5-methyltetrahydropteroyltriglutamate-homocysteine S-methyltransferase activity"/>
    <property type="evidence" value="ECO:0007669"/>
    <property type="project" value="InterPro"/>
</dbReference>
<dbReference type="Proteomes" id="UP000198589">
    <property type="component" value="Unassembled WGS sequence"/>
</dbReference>
<dbReference type="Gene3D" id="3.20.20.210">
    <property type="match status" value="1"/>
</dbReference>
<dbReference type="CDD" id="cd03310">
    <property type="entry name" value="CIMS_like"/>
    <property type="match status" value="1"/>
</dbReference>